<organism evidence="1">
    <name type="scientific">Anguilla anguilla</name>
    <name type="common">European freshwater eel</name>
    <name type="synonym">Muraena anguilla</name>
    <dbReference type="NCBI Taxonomy" id="7936"/>
    <lineage>
        <taxon>Eukaryota</taxon>
        <taxon>Metazoa</taxon>
        <taxon>Chordata</taxon>
        <taxon>Craniata</taxon>
        <taxon>Vertebrata</taxon>
        <taxon>Euteleostomi</taxon>
        <taxon>Actinopterygii</taxon>
        <taxon>Neopterygii</taxon>
        <taxon>Teleostei</taxon>
        <taxon>Anguilliformes</taxon>
        <taxon>Anguillidae</taxon>
        <taxon>Anguilla</taxon>
    </lineage>
</organism>
<dbReference type="EMBL" id="GBXM01107845">
    <property type="protein sequence ID" value="JAH00732.1"/>
    <property type="molecule type" value="Transcribed_RNA"/>
</dbReference>
<dbReference type="AlphaFoldDB" id="A0A0E9P8Z0"/>
<proteinExistence type="predicted"/>
<evidence type="ECO:0000313" key="1">
    <source>
        <dbReference type="EMBL" id="JAH00732.1"/>
    </source>
</evidence>
<reference evidence="1" key="2">
    <citation type="journal article" date="2015" name="Fish Shellfish Immunol.">
        <title>Early steps in the European eel (Anguilla anguilla)-Vibrio vulnificus interaction in the gills: Role of the RtxA13 toxin.</title>
        <authorList>
            <person name="Callol A."/>
            <person name="Pajuelo D."/>
            <person name="Ebbesson L."/>
            <person name="Teles M."/>
            <person name="MacKenzie S."/>
            <person name="Amaro C."/>
        </authorList>
    </citation>
    <scope>NUCLEOTIDE SEQUENCE</scope>
</reference>
<sequence>MLLNRLWNRVSISFITFSLTYLTQCRFDSLSFAFALEFFVIFQMVSLSDQVSRPIRNQLLHHNL</sequence>
<reference evidence="1" key="1">
    <citation type="submission" date="2014-11" db="EMBL/GenBank/DDBJ databases">
        <authorList>
            <person name="Amaro Gonzalez C."/>
        </authorList>
    </citation>
    <scope>NUCLEOTIDE SEQUENCE</scope>
</reference>
<accession>A0A0E9P8Z0</accession>
<name>A0A0E9P8Z0_ANGAN</name>
<protein>
    <submittedName>
        <fullName evidence="1">Uncharacterized protein</fullName>
    </submittedName>
</protein>